<evidence type="ECO:0000313" key="4">
    <source>
        <dbReference type="Proteomes" id="UP000006591"/>
    </source>
</evidence>
<organism evidence="3">
    <name type="scientific">Oryza nivara</name>
    <name type="common">Indian wild rice</name>
    <name type="synonym">Oryza sativa f. spontanea</name>
    <dbReference type="NCBI Taxonomy" id="4536"/>
    <lineage>
        <taxon>Eukaryota</taxon>
        <taxon>Viridiplantae</taxon>
        <taxon>Streptophyta</taxon>
        <taxon>Embryophyta</taxon>
        <taxon>Tracheophyta</taxon>
        <taxon>Spermatophyta</taxon>
        <taxon>Magnoliopsida</taxon>
        <taxon>Liliopsida</taxon>
        <taxon>Poales</taxon>
        <taxon>Poaceae</taxon>
        <taxon>BOP clade</taxon>
        <taxon>Oryzoideae</taxon>
        <taxon>Oryzeae</taxon>
        <taxon>Oryzinae</taxon>
        <taxon>Oryza</taxon>
    </lineage>
</organism>
<feature type="transmembrane region" description="Helical" evidence="2">
    <location>
        <begin position="215"/>
        <end position="234"/>
    </location>
</feature>
<reference evidence="3" key="2">
    <citation type="submission" date="2018-04" db="EMBL/GenBank/DDBJ databases">
        <title>OnivRS2 (Oryza nivara Reference Sequence Version 2).</title>
        <authorList>
            <person name="Zhang J."/>
            <person name="Kudrna D."/>
            <person name="Lee S."/>
            <person name="Talag J."/>
            <person name="Rajasekar S."/>
            <person name="Welchert J."/>
            <person name="Hsing Y.-I."/>
            <person name="Wing R.A."/>
        </authorList>
    </citation>
    <scope>NUCLEOTIDE SEQUENCE [LARGE SCALE GENOMIC DNA]</scope>
    <source>
        <strain evidence="3">SL10</strain>
    </source>
</reference>
<feature type="transmembrane region" description="Helical" evidence="2">
    <location>
        <begin position="336"/>
        <end position="356"/>
    </location>
</feature>
<protein>
    <submittedName>
        <fullName evidence="3">Uncharacterized protein</fullName>
    </submittedName>
</protein>
<evidence type="ECO:0000256" key="2">
    <source>
        <dbReference type="SAM" id="Phobius"/>
    </source>
</evidence>
<keyword evidence="4" id="KW-1185">Reference proteome</keyword>
<feature type="transmembrane region" description="Helical" evidence="2">
    <location>
        <begin position="305"/>
        <end position="324"/>
    </location>
</feature>
<feature type="transmembrane region" description="Helical" evidence="2">
    <location>
        <begin position="79"/>
        <end position="97"/>
    </location>
</feature>
<evidence type="ECO:0000256" key="1">
    <source>
        <dbReference type="SAM" id="MobiDB-lite"/>
    </source>
</evidence>
<feature type="region of interest" description="Disordered" evidence="1">
    <location>
        <begin position="1"/>
        <end position="33"/>
    </location>
</feature>
<proteinExistence type="predicted"/>
<dbReference type="AlphaFoldDB" id="A0A0E0HH06"/>
<feature type="transmembrane region" description="Helical" evidence="2">
    <location>
        <begin position="246"/>
        <end position="266"/>
    </location>
</feature>
<accession>A0A0E0HH06</accession>
<name>A0A0E0HH06_ORYNI</name>
<feature type="transmembrane region" description="Helical" evidence="2">
    <location>
        <begin position="41"/>
        <end position="59"/>
    </location>
</feature>
<feature type="transmembrane region" description="Helical" evidence="2">
    <location>
        <begin position="135"/>
        <end position="156"/>
    </location>
</feature>
<keyword evidence="2" id="KW-0472">Membrane</keyword>
<keyword evidence="2" id="KW-1133">Transmembrane helix</keyword>
<dbReference type="Proteomes" id="UP000006591">
    <property type="component" value="Chromosome 5"/>
</dbReference>
<feature type="transmembrane region" description="Helical" evidence="2">
    <location>
        <begin position="411"/>
        <end position="433"/>
    </location>
</feature>
<feature type="transmembrane region" description="Helical" evidence="2">
    <location>
        <begin position="109"/>
        <end position="129"/>
    </location>
</feature>
<feature type="transmembrane region" description="Helical" evidence="2">
    <location>
        <begin position="439"/>
        <end position="456"/>
    </location>
</feature>
<reference evidence="3" key="1">
    <citation type="submission" date="2015-04" db="UniProtKB">
        <authorList>
            <consortium name="EnsemblPlants"/>
        </authorList>
    </citation>
    <scope>IDENTIFICATION</scope>
    <source>
        <strain evidence="3">SL10</strain>
    </source>
</reference>
<evidence type="ECO:0000313" key="3">
    <source>
        <dbReference type="EnsemblPlants" id="ONIVA05G23970.1"/>
    </source>
</evidence>
<dbReference type="HOGENOM" id="CLU_555968_0_0_1"/>
<dbReference type="Gramene" id="ONIVA05G23970.1">
    <property type="protein sequence ID" value="ONIVA05G23970.1"/>
    <property type="gene ID" value="ONIVA05G23970"/>
</dbReference>
<feature type="compositionally biased region" description="Polar residues" evidence="1">
    <location>
        <begin position="8"/>
        <end position="21"/>
    </location>
</feature>
<feature type="transmembrane region" description="Helical" evidence="2">
    <location>
        <begin position="477"/>
        <end position="493"/>
    </location>
</feature>
<dbReference type="OMA" id="GEWFGTK"/>
<keyword evidence="2" id="KW-0812">Transmembrane</keyword>
<dbReference type="EnsemblPlants" id="ONIVA05G23970.1">
    <property type="protein sequence ID" value="ONIVA05G23970.1"/>
    <property type="gene ID" value="ONIVA05G23970"/>
</dbReference>
<sequence>MKALSVPEISSSKKLSDEVTQSSEAREEESDEDMKEPITRLFVHGFLSLVISAVGNYIIPLLTSHSEPEQTAKRSAMPIAVFCLVMITPVIGNGMRFRILQPKQQYGSGVALHITTARIVLISYVFLLLINTRYISLAVFPAIMIVFIGALCRKFWVEETCRRQLRHDSPGASKASSVLRKSEEQLTLIVAVLPFWLQLPGVMLARGTWQQDRVLVSHFLVFISSAMVALATLIARTVPAGIYPGVSRVLPVMHRTCIALILVSVHTMAGEWFGTKSMALACTPELVALLIWFSVHLNHAHDARACKIICLFAVSLLWAWAATYDEMTILQGYWRSSFWGISGLSGGLCYFSSWILKQWPKDSFRPTTDHHASLLLQLLRISAEISLFTSVPSIALQLPRWVRRISAQIRLFASVLTTALQLGLLVPIIYVLLKSVAVIMFYVLIYCVCFLPLIGVEYRPGMSVNRRKASISIQLRPIMLLVLLSILISHFTGR</sequence>